<reference evidence="3 4" key="1">
    <citation type="submission" date="2024-05" db="EMBL/GenBank/DDBJ databases">
        <authorList>
            <person name="Kim H.-Y."/>
            <person name="Kim E."/>
            <person name="Cai Y."/>
            <person name="Yang S.-M."/>
            <person name="Lee W."/>
        </authorList>
    </citation>
    <scope>NUCLEOTIDE SEQUENCE [LARGE SCALE GENOMIC DNA]</scope>
    <source>
        <strain evidence="3 4">FBL11</strain>
    </source>
</reference>
<evidence type="ECO:0000256" key="1">
    <source>
        <dbReference type="SAM" id="MobiDB-lite"/>
    </source>
</evidence>
<evidence type="ECO:0000313" key="3">
    <source>
        <dbReference type="EMBL" id="MEN2751441.1"/>
    </source>
</evidence>
<feature type="region of interest" description="Disordered" evidence="1">
    <location>
        <begin position="80"/>
        <end position="102"/>
    </location>
</feature>
<feature type="compositionally biased region" description="Basic residues" evidence="1">
    <location>
        <begin position="39"/>
        <end position="49"/>
    </location>
</feature>
<sequence length="102" mass="11413">MKKLIISLVIATSSCFAMLSSANAAHHKMETHSSQVQHQKQKVKAKPVKLKQVAASKHKVAKQYSKSKFVKKATVVQHKNVQAKAKNDSSKHFTAHKKINQR</sequence>
<dbReference type="RefSeq" id="WP_345832183.1">
    <property type="nucleotide sequence ID" value="NZ_JBDGHN010000002.1"/>
</dbReference>
<feature type="compositionally biased region" description="Basic residues" evidence="1">
    <location>
        <begin position="93"/>
        <end position="102"/>
    </location>
</feature>
<feature type="chain" id="PRO_5045531445" description="Acid shock protein" evidence="2">
    <location>
        <begin position="25"/>
        <end position="102"/>
    </location>
</feature>
<keyword evidence="2" id="KW-0732">Signal</keyword>
<dbReference type="Proteomes" id="UP001461960">
    <property type="component" value="Unassembled WGS sequence"/>
</dbReference>
<evidence type="ECO:0000256" key="2">
    <source>
        <dbReference type="SAM" id="SignalP"/>
    </source>
</evidence>
<comment type="caution">
    <text evidence="3">The sequence shown here is derived from an EMBL/GenBank/DDBJ whole genome shotgun (WGS) entry which is preliminary data.</text>
</comment>
<keyword evidence="4" id="KW-1185">Reference proteome</keyword>
<name>A0ABU9X9P8_9GAMM</name>
<protein>
    <recommendedName>
        <fullName evidence="5">Acid shock protein</fullName>
    </recommendedName>
</protein>
<accession>A0ABU9X9P8</accession>
<evidence type="ECO:0000313" key="4">
    <source>
        <dbReference type="Proteomes" id="UP001461960"/>
    </source>
</evidence>
<feature type="region of interest" description="Disordered" evidence="1">
    <location>
        <begin position="28"/>
        <end position="50"/>
    </location>
</feature>
<dbReference type="EMBL" id="JBDGHN010000002">
    <property type="protein sequence ID" value="MEN2751441.1"/>
    <property type="molecule type" value="Genomic_DNA"/>
</dbReference>
<dbReference type="PROSITE" id="PS51257">
    <property type="entry name" value="PROKAR_LIPOPROTEIN"/>
    <property type="match status" value="1"/>
</dbReference>
<gene>
    <name evidence="3" type="ORF">AAIR29_07320</name>
</gene>
<feature type="signal peptide" evidence="2">
    <location>
        <begin position="1"/>
        <end position="24"/>
    </location>
</feature>
<organism evidence="3 4">
    <name type="scientific">Psychrobacter saeujeotis</name>
    <dbReference type="NCBI Taxonomy" id="3143436"/>
    <lineage>
        <taxon>Bacteria</taxon>
        <taxon>Pseudomonadati</taxon>
        <taxon>Pseudomonadota</taxon>
        <taxon>Gammaproteobacteria</taxon>
        <taxon>Moraxellales</taxon>
        <taxon>Moraxellaceae</taxon>
        <taxon>Psychrobacter</taxon>
    </lineage>
</organism>
<proteinExistence type="predicted"/>
<evidence type="ECO:0008006" key="5">
    <source>
        <dbReference type="Google" id="ProtNLM"/>
    </source>
</evidence>